<feature type="domain" description="Sugar-binding" evidence="5">
    <location>
        <begin position="58"/>
        <end position="312"/>
    </location>
</feature>
<gene>
    <name evidence="7" type="ORF">DFR64_1656</name>
</gene>
<dbReference type="Gene3D" id="1.10.10.60">
    <property type="entry name" value="Homeodomain-like"/>
    <property type="match status" value="1"/>
</dbReference>
<feature type="domain" description="RNA polymerase sigma-70 region 4" evidence="6">
    <location>
        <begin position="15"/>
        <end position="47"/>
    </location>
</feature>
<comment type="similarity">
    <text evidence="1">Belongs to the SorC transcriptional regulatory family.</text>
</comment>
<dbReference type="InterPro" id="IPR007630">
    <property type="entry name" value="RNA_pol_sigma70_r4"/>
</dbReference>
<evidence type="ECO:0000256" key="4">
    <source>
        <dbReference type="ARBA" id="ARBA00023163"/>
    </source>
</evidence>
<dbReference type="GO" id="GO:0006352">
    <property type="term" value="P:DNA-templated transcription initiation"/>
    <property type="evidence" value="ECO:0007669"/>
    <property type="project" value="InterPro"/>
</dbReference>
<evidence type="ECO:0000256" key="2">
    <source>
        <dbReference type="ARBA" id="ARBA00023015"/>
    </source>
</evidence>
<dbReference type="GO" id="GO:0003700">
    <property type="term" value="F:DNA-binding transcription factor activity"/>
    <property type="evidence" value="ECO:0007669"/>
    <property type="project" value="InterPro"/>
</dbReference>
<evidence type="ECO:0000313" key="8">
    <source>
        <dbReference type="Proteomes" id="UP000256388"/>
    </source>
</evidence>
<comment type="caution">
    <text evidence="7">The sequence shown here is derived from an EMBL/GenBank/DDBJ whole genome shotgun (WGS) entry which is preliminary data.</text>
</comment>
<name>A0A347ZQV0_9CHLR</name>
<keyword evidence="4" id="KW-0804">Transcription</keyword>
<keyword evidence="8" id="KW-1185">Reference proteome</keyword>
<dbReference type="Pfam" id="PF04545">
    <property type="entry name" value="Sigma70_r4"/>
    <property type="match status" value="1"/>
</dbReference>
<proteinExistence type="inferred from homology"/>
<dbReference type="EMBL" id="QUMS01000001">
    <property type="protein sequence ID" value="REG11764.1"/>
    <property type="molecule type" value="Genomic_DNA"/>
</dbReference>
<dbReference type="SUPFAM" id="SSF100950">
    <property type="entry name" value="NagB/RpiA/CoA transferase-like"/>
    <property type="match status" value="1"/>
</dbReference>
<dbReference type="InterPro" id="IPR007324">
    <property type="entry name" value="Sugar-bd_dom_put"/>
</dbReference>
<keyword evidence="2" id="KW-0805">Transcription regulation</keyword>
<dbReference type="AlphaFoldDB" id="A0A347ZQV0"/>
<dbReference type="GO" id="GO:0030246">
    <property type="term" value="F:carbohydrate binding"/>
    <property type="evidence" value="ECO:0007669"/>
    <property type="project" value="InterPro"/>
</dbReference>
<dbReference type="Proteomes" id="UP000256388">
    <property type="component" value="Unassembled WGS sequence"/>
</dbReference>
<dbReference type="GO" id="GO:0003677">
    <property type="term" value="F:DNA binding"/>
    <property type="evidence" value="ECO:0007669"/>
    <property type="project" value="UniProtKB-KW"/>
</dbReference>
<organism evidence="7 8">
    <name type="scientific">Pelolinea submarina</name>
    <dbReference type="NCBI Taxonomy" id="913107"/>
    <lineage>
        <taxon>Bacteria</taxon>
        <taxon>Bacillati</taxon>
        <taxon>Chloroflexota</taxon>
        <taxon>Anaerolineae</taxon>
        <taxon>Anaerolineales</taxon>
        <taxon>Anaerolineaceae</taxon>
        <taxon>Pelolinea</taxon>
    </lineage>
</organism>
<dbReference type="InterPro" id="IPR013324">
    <property type="entry name" value="RNA_pol_sigma_r3/r4-like"/>
</dbReference>
<evidence type="ECO:0000259" key="6">
    <source>
        <dbReference type="Pfam" id="PF04545"/>
    </source>
</evidence>
<reference evidence="7 8" key="1">
    <citation type="submission" date="2018-08" db="EMBL/GenBank/DDBJ databases">
        <title>Genomic Encyclopedia of Type Strains, Phase IV (KMG-IV): sequencing the most valuable type-strain genomes for metagenomic binning, comparative biology and taxonomic classification.</title>
        <authorList>
            <person name="Goeker M."/>
        </authorList>
    </citation>
    <scope>NUCLEOTIDE SEQUENCE [LARGE SCALE GENOMIC DNA]</scope>
    <source>
        <strain evidence="7 8">DSM 23923</strain>
    </source>
</reference>
<keyword evidence="3 7" id="KW-0238">DNA-binding</keyword>
<evidence type="ECO:0000256" key="3">
    <source>
        <dbReference type="ARBA" id="ARBA00023125"/>
    </source>
</evidence>
<dbReference type="Gene3D" id="3.40.50.1360">
    <property type="match status" value="1"/>
</dbReference>
<accession>A0A347ZQV0</accession>
<evidence type="ECO:0000313" key="7">
    <source>
        <dbReference type="EMBL" id="REG11764.1"/>
    </source>
</evidence>
<dbReference type="SUPFAM" id="SSF88659">
    <property type="entry name" value="Sigma3 and sigma4 domains of RNA polymerase sigma factors"/>
    <property type="match status" value="1"/>
</dbReference>
<sequence length="323" mass="36220">MTRYDDIEKIVQIARQYYEQNLTQDEIAANFGISRPTVSRMLKKALDDKIVFINIIDPYNKSTEYSDKLSQILQLKHCIVISGQVHDINITRRNIALAAAHYLADTIQAEDVVGLGWGRTLYELAESMEQQPGRDVLFVPMLGGIGQIKPSLQVHSIIQKVSDAFGGRWIQYYVPGIVDSKELREQLTQTANVQEMLGLWKRMNKAVVGIGETPVSSEIIFQDNVADIEKNGLVEHGAVGDICMRFFDRDGKPVNYMMQDIMSIELHELARVPEVIAIAGGDQKVDAIIGASKAKYINTLITDELTAQRILEKVKFSSIAHDN</sequence>
<dbReference type="InterPro" id="IPR037171">
    <property type="entry name" value="NagB/RpiA_transferase-like"/>
</dbReference>
<evidence type="ECO:0000259" key="5">
    <source>
        <dbReference type="Pfam" id="PF04198"/>
    </source>
</evidence>
<dbReference type="InterPro" id="IPR051054">
    <property type="entry name" value="SorC_transcr_regulators"/>
</dbReference>
<dbReference type="Pfam" id="PF04198">
    <property type="entry name" value="Sugar-bind"/>
    <property type="match status" value="1"/>
</dbReference>
<protein>
    <submittedName>
        <fullName evidence="7">DNA-binding transcriptional regulator LsrR (DeoR family)</fullName>
    </submittedName>
</protein>
<dbReference type="RefSeq" id="WP_116224880.1">
    <property type="nucleotide sequence ID" value="NZ_AP018437.1"/>
</dbReference>
<dbReference type="PANTHER" id="PTHR34294">
    <property type="entry name" value="TRANSCRIPTIONAL REGULATOR-RELATED"/>
    <property type="match status" value="1"/>
</dbReference>
<dbReference type="PANTHER" id="PTHR34294:SF1">
    <property type="entry name" value="TRANSCRIPTIONAL REGULATOR LSRR"/>
    <property type="match status" value="1"/>
</dbReference>
<dbReference type="OrthoDB" id="58802at2"/>
<evidence type="ECO:0000256" key="1">
    <source>
        <dbReference type="ARBA" id="ARBA00010466"/>
    </source>
</evidence>